<keyword evidence="1" id="KW-0472">Membrane</keyword>
<dbReference type="AlphaFoldDB" id="A0AAV0Z1Y3"/>
<feature type="transmembrane region" description="Helical" evidence="1">
    <location>
        <begin position="37"/>
        <end position="60"/>
    </location>
</feature>
<name>A0AAV0Z1Y3_VICFA</name>
<keyword evidence="3" id="KW-1185">Reference proteome</keyword>
<dbReference type="PANTHER" id="PTHR33597:SF22">
    <property type="entry name" value="PROTEIN, PUTATIVE-RELATED"/>
    <property type="match status" value="1"/>
</dbReference>
<reference evidence="2 3" key="1">
    <citation type="submission" date="2023-01" db="EMBL/GenBank/DDBJ databases">
        <authorList>
            <person name="Kreplak J."/>
        </authorList>
    </citation>
    <scope>NUCLEOTIDE SEQUENCE [LARGE SCALE GENOMIC DNA]</scope>
</reference>
<keyword evidence="1" id="KW-0812">Transmembrane</keyword>
<accession>A0AAV0Z1Y3</accession>
<evidence type="ECO:0000313" key="3">
    <source>
        <dbReference type="Proteomes" id="UP001157006"/>
    </source>
</evidence>
<gene>
    <name evidence="2" type="ORF">VFH_I484920</name>
</gene>
<keyword evidence="1" id="KW-1133">Transmembrane helix</keyword>
<dbReference type="Proteomes" id="UP001157006">
    <property type="component" value="Chromosome 1L"/>
</dbReference>
<evidence type="ECO:0000313" key="2">
    <source>
        <dbReference type="EMBL" id="CAI8591378.1"/>
    </source>
</evidence>
<dbReference type="PANTHER" id="PTHR33597">
    <property type="entry name" value="OS02G0760400 PROTEIN"/>
    <property type="match status" value="1"/>
</dbReference>
<dbReference type="EMBL" id="OX451736">
    <property type="protein sequence ID" value="CAI8591378.1"/>
    <property type="molecule type" value="Genomic_DNA"/>
</dbReference>
<protein>
    <submittedName>
        <fullName evidence="2">Uncharacterized protein</fullName>
    </submittedName>
</protein>
<evidence type="ECO:0000256" key="1">
    <source>
        <dbReference type="SAM" id="Phobius"/>
    </source>
</evidence>
<organism evidence="2 3">
    <name type="scientific">Vicia faba</name>
    <name type="common">Broad bean</name>
    <name type="synonym">Faba vulgaris</name>
    <dbReference type="NCBI Taxonomy" id="3906"/>
    <lineage>
        <taxon>Eukaryota</taxon>
        <taxon>Viridiplantae</taxon>
        <taxon>Streptophyta</taxon>
        <taxon>Embryophyta</taxon>
        <taxon>Tracheophyta</taxon>
        <taxon>Spermatophyta</taxon>
        <taxon>Magnoliopsida</taxon>
        <taxon>eudicotyledons</taxon>
        <taxon>Gunneridae</taxon>
        <taxon>Pentapetalae</taxon>
        <taxon>rosids</taxon>
        <taxon>fabids</taxon>
        <taxon>Fabales</taxon>
        <taxon>Fabaceae</taxon>
        <taxon>Papilionoideae</taxon>
        <taxon>50 kb inversion clade</taxon>
        <taxon>NPAAA clade</taxon>
        <taxon>Hologalegina</taxon>
        <taxon>IRL clade</taxon>
        <taxon>Fabeae</taxon>
        <taxon>Vicia</taxon>
    </lineage>
</organism>
<proteinExistence type="predicted"/>
<sequence length="209" mass="23712">MKKKHFHGGTRIALNPHNSIVIRIPDTKVLHILSRSLFLVMILVALPFFGNILNGFSFTLSSHSCVVSKTETSFGSYNFELLNWILHDMGEKGIYKKDYKALIVSPSNAFGFEGIDVVIMGGDYETKSLFLDESYDFVFTSNYSDVEFVDRVVKMGGIVVMLNSLRDKPSKCAFKEQLHYRLVYLRRYGSSMIVALRKTSSAIKHQYGT</sequence>